<dbReference type="Gene3D" id="1.20.1280.50">
    <property type="match status" value="1"/>
</dbReference>
<proteinExistence type="evidence at protein level"/>
<keyword evidence="3" id="KW-1185">Reference proteome</keyword>
<accession>A0A8V0ZQU6</accession>
<evidence type="ECO:0000259" key="1">
    <source>
        <dbReference type="SMART" id="SM01204"/>
    </source>
</evidence>
<dbReference type="Pfam" id="PF10442">
    <property type="entry name" value="FIST_C"/>
    <property type="match status" value="1"/>
</dbReference>
<dbReference type="SMART" id="SM01204">
    <property type="entry name" value="FIST_C"/>
    <property type="match status" value="1"/>
</dbReference>
<dbReference type="InterPro" id="IPR036047">
    <property type="entry name" value="F-box-like_dom_sf"/>
</dbReference>
<sequence>MEAPGKGGLVLGNLAEVVERVLGFLPTKALLRAACVCRLWRECARRILRTRQRLAWVSALEPGPPGGHTLVQALARELEGARAAPDRALHRRRGDVQRARGVPRAQERKRNSKETAIAIEKLLPKRCQVLGLLTPGIVVTPMGSSSNQPQEIEDGEAGFALLFPKIDGVKIQTFHFPKEVKNRVIDENKFAEAGLKNNPDLRVVLLFGYNSWKSGATRFLHQIVNPLNEKSIILAGGQVESFTSLISENNNAQPSDACGVVGLAFSGPQIQSATVLLDQDVADERTAEAAMQRLKAANIPECNTIGFMFACVGRGYRHYKTKRNMEADAFRKFFPSVPLFGFFGHGEIGCDRIVTGNFVLRECNDVKDDLLHGYTTVMTLIHLGSTKANQA</sequence>
<reference evidence="2" key="1">
    <citation type="submission" date="2020-11" db="EMBL/GenBank/DDBJ databases">
        <title>Gallus gallus (Chicken) genome, bGalGal1, GRCg7b, maternal haplotype autosomes + Z &amp; W.</title>
        <authorList>
            <person name="Warren W."/>
            <person name="Formenti G."/>
            <person name="Fedrigo O."/>
            <person name="Haase B."/>
            <person name="Mountcastle J."/>
            <person name="Balacco J."/>
            <person name="Tracey A."/>
            <person name="Schneider V."/>
            <person name="Okimoto R."/>
            <person name="Cheng H."/>
            <person name="Hawken R."/>
            <person name="Howe K."/>
            <person name="Jarvis E.D."/>
        </authorList>
    </citation>
    <scope>NUCLEOTIDE SEQUENCE [LARGE SCALE GENOMIC DNA]</scope>
    <source>
        <strain evidence="2">Broiler</strain>
    </source>
</reference>
<dbReference type="CDD" id="cd22097">
    <property type="entry name" value="F-box_FBXO22"/>
    <property type="match status" value="1"/>
</dbReference>
<dbReference type="GeneTree" id="ENSGT00390000013049"/>
<dbReference type="Ensembl" id="ENSGALT00010058850.1">
    <property type="protein sequence ID" value="ENSGALP00010035815.1"/>
    <property type="gene ID" value="ENSGALG00010024135.1"/>
</dbReference>
<protein>
    <submittedName>
        <fullName evidence="2">F-box protein 22</fullName>
    </submittedName>
</protein>
<evidence type="ECO:0000313" key="3">
    <source>
        <dbReference type="Proteomes" id="UP000000539"/>
    </source>
</evidence>
<reference evidence="2" key="2">
    <citation type="submission" date="2025-08" db="UniProtKB">
        <authorList>
            <consortium name="Ensembl"/>
        </authorList>
    </citation>
    <scope>IDENTIFICATION</scope>
    <source>
        <strain evidence="2">broiler</strain>
    </source>
</reference>
<organism evidence="2 3">
    <name type="scientific">Gallus gallus</name>
    <name type="common">Chicken</name>
    <dbReference type="NCBI Taxonomy" id="9031"/>
    <lineage>
        <taxon>Eukaryota</taxon>
        <taxon>Metazoa</taxon>
        <taxon>Chordata</taxon>
        <taxon>Craniata</taxon>
        <taxon>Vertebrata</taxon>
        <taxon>Euteleostomi</taxon>
        <taxon>Archelosauria</taxon>
        <taxon>Archosauria</taxon>
        <taxon>Dinosauria</taxon>
        <taxon>Saurischia</taxon>
        <taxon>Theropoda</taxon>
        <taxon>Coelurosauria</taxon>
        <taxon>Aves</taxon>
        <taxon>Neognathae</taxon>
        <taxon>Galloanserae</taxon>
        <taxon>Galliformes</taxon>
        <taxon>Phasianidae</taxon>
        <taxon>Phasianinae</taxon>
        <taxon>Gallus</taxon>
    </lineage>
</organism>
<dbReference type="InterPro" id="IPR019494">
    <property type="entry name" value="FIST_C"/>
</dbReference>
<dbReference type="InterPro" id="IPR001810">
    <property type="entry name" value="F-box_dom"/>
</dbReference>
<dbReference type="Pfam" id="PF12937">
    <property type="entry name" value="F-box-like"/>
    <property type="match status" value="1"/>
</dbReference>
<keyword evidence="4" id="KW-1267">Proteomics identification</keyword>
<dbReference type="PANTHER" id="PTHR14939:SF5">
    <property type="entry name" value="F-BOX ONLY PROTEIN 22"/>
    <property type="match status" value="1"/>
</dbReference>
<dbReference type="SUPFAM" id="SSF81383">
    <property type="entry name" value="F-box domain"/>
    <property type="match status" value="1"/>
</dbReference>
<name>A0A8V0ZQU6_CHICK</name>
<dbReference type="OrthoDB" id="509497at2759"/>
<dbReference type="AlphaFoldDB" id="A0A8V0ZQU6"/>
<evidence type="ECO:0000313" key="2">
    <source>
        <dbReference type="Ensembl" id="ENSGALP00010035815.1"/>
    </source>
</evidence>
<feature type="domain" description="FIST C-domain" evidence="1">
    <location>
        <begin position="216"/>
        <end position="351"/>
    </location>
</feature>
<reference evidence="2" key="3">
    <citation type="submission" date="2025-09" db="UniProtKB">
        <authorList>
            <consortium name="Ensembl"/>
        </authorList>
    </citation>
    <scope>IDENTIFICATION</scope>
    <source>
        <strain evidence="2">broiler</strain>
    </source>
</reference>
<gene>
    <name evidence="2" type="primary">FBXO22</name>
</gene>
<dbReference type="PANTHER" id="PTHR14939">
    <property type="entry name" value="F-BOX ONLY PROTEIN 22"/>
    <property type="match status" value="1"/>
</dbReference>
<evidence type="ECO:0007829" key="4">
    <source>
        <dbReference type="PeptideAtlas" id="A0A8V0ZQU6"/>
    </source>
</evidence>
<dbReference type="Proteomes" id="UP000000539">
    <property type="component" value="Chromosome 10"/>
</dbReference>